<gene>
    <name evidence="2" type="ORF">ACJIZ3_015095</name>
</gene>
<organism evidence="2 3">
    <name type="scientific">Penstemon smallii</name>
    <dbReference type="NCBI Taxonomy" id="265156"/>
    <lineage>
        <taxon>Eukaryota</taxon>
        <taxon>Viridiplantae</taxon>
        <taxon>Streptophyta</taxon>
        <taxon>Embryophyta</taxon>
        <taxon>Tracheophyta</taxon>
        <taxon>Spermatophyta</taxon>
        <taxon>Magnoliopsida</taxon>
        <taxon>eudicotyledons</taxon>
        <taxon>Gunneridae</taxon>
        <taxon>Pentapetalae</taxon>
        <taxon>asterids</taxon>
        <taxon>lamiids</taxon>
        <taxon>Lamiales</taxon>
        <taxon>Plantaginaceae</taxon>
        <taxon>Cheloneae</taxon>
        <taxon>Penstemon</taxon>
    </lineage>
</organism>
<name>A0ABD3RLI0_9LAMI</name>
<accession>A0ABD3RLI0</accession>
<feature type="region of interest" description="Disordered" evidence="1">
    <location>
        <begin position="33"/>
        <end position="56"/>
    </location>
</feature>
<dbReference type="EMBL" id="JBJXBP010000008">
    <property type="protein sequence ID" value="KAL3813827.1"/>
    <property type="molecule type" value="Genomic_DNA"/>
</dbReference>
<feature type="compositionally biased region" description="Polar residues" evidence="1">
    <location>
        <begin position="89"/>
        <end position="108"/>
    </location>
</feature>
<proteinExistence type="predicted"/>
<reference evidence="2 3" key="1">
    <citation type="submission" date="2024-12" db="EMBL/GenBank/DDBJ databases">
        <title>The unique morphological basis and parallel evolutionary history of personate flowers in Penstemon.</title>
        <authorList>
            <person name="Depatie T.H."/>
            <person name="Wessinger C.A."/>
        </authorList>
    </citation>
    <scope>NUCLEOTIDE SEQUENCE [LARGE SCALE GENOMIC DNA]</scope>
    <source>
        <strain evidence="2">WTNN_2</strain>
        <tissue evidence="2">Leaf</tissue>
    </source>
</reference>
<feature type="region of interest" description="Disordered" evidence="1">
    <location>
        <begin position="86"/>
        <end position="119"/>
    </location>
</feature>
<protein>
    <submittedName>
        <fullName evidence="2">Uncharacterized protein</fullName>
    </submittedName>
</protein>
<feature type="compositionally biased region" description="Low complexity" evidence="1">
    <location>
        <begin position="109"/>
        <end position="119"/>
    </location>
</feature>
<evidence type="ECO:0000256" key="1">
    <source>
        <dbReference type="SAM" id="MobiDB-lite"/>
    </source>
</evidence>
<evidence type="ECO:0000313" key="3">
    <source>
        <dbReference type="Proteomes" id="UP001634393"/>
    </source>
</evidence>
<evidence type="ECO:0000313" key="2">
    <source>
        <dbReference type="EMBL" id="KAL3813827.1"/>
    </source>
</evidence>
<dbReference type="AlphaFoldDB" id="A0ABD3RLI0"/>
<dbReference type="PANTHER" id="PTHR35737:SF1">
    <property type="entry name" value="CRYPTIC LOCI REGULATOR"/>
    <property type="match status" value="1"/>
</dbReference>
<keyword evidence="3" id="KW-1185">Reference proteome</keyword>
<comment type="caution">
    <text evidence="2">The sequence shown here is derived from an EMBL/GenBank/DDBJ whole genome shotgun (WGS) entry which is preliminary data.</text>
</comment>
<dbReference type="Proteomes" id="UP001634393">
    <property type="component" value="Unassembled WGS sequence"/>
</dbReference>
<sequence length="184" mass="20934">MAASAADYENPDEWELVNDDGFVYKRKKRFLDLTATSSSAPPPPDPALERKHRRERKKRALLKLRDKYLKEISQWELLSNTLKEMEHNAQAQQLERQEPYPTTSFGGPSSSEENSSSNSTCRKLVDDLLSQVEAQEAIIGDVANLCDVAEALCRAQEERLKQQFADLPIWEPSPNELIEALCEE</sequence>
<dbReference type="PANTHER" id="PTHR35737">
    <property type="entry name" value="CRYPTIC LOCI REGULATOR"/>
    <property type="match status" value="1"/>
</dbReference>